<dbReference type="GO" id="GO:0016787">
    <property type="term" value="F:hydrolase activity"/>
    <property type="evidence" value="ECO:0007669"/>
    <property type="project" value="UniProtKB-KW"/>
</dbReference>
<feature type="domain" description="Alpha/beta hydrolase fold-3" evidence="2">
    <location>
        <begin position="121"/>
        <end position="279"/>
    </location>
</feature>
<evidence type="ECO:0000313" key="3">
    <source>
        <dbReference type="EMBL" id="KAF2651109.1"/>
    </source>
</evidence>
<sequence>MSSPAPEFPGLLGLGALFLRCAPVALFRALTYPFRNRRAATFHKDVGFAVLRTALHTITIPQTRWLSPTTAQQYLAFCKDHAIESHSIHVDVYGGTEGAETDSSHQVLGHWIGDEDADVVVLYLHGGGYTQTATRGYFEFWHRFACENNVNGKRQSVATLLLGYSMAPERRYPTQIQEATAALTHLINTGRSPSTIIMSGDSAGGGLSLSVLSHLLHPHPDLPSVKLSTPLAGALLISPWVVFSTEYDSFIRNGESDMVEASMLRRWAAMYLGKSKQDPESDPGPVTGDSYSEPCSNDTAWWRGMDGIVSDVFFWYGGDEMLRDGIHDSVPTFKSGWTEGGGEAERVLAVETPRGCHIEPIMSVMTRPNERGEHQVVIEEWLRKRLEK</sequence>
<dbReference type="PANTHER" id="PTHR48081">
    <property type="entry name" value="AB HYDROLASE SUPERFAMILY PROTEIN C4A8.06C"/>
    <property type="match status" value="1"/>
</dbReference>
<dbReference type="AlphaFoldDB" id="A0A6A6STU7"/>
<organism evidence="3 4">
    <name type="scientific">Lophiostoma macrostomum CBS 122681</name>
    <dbReference type="NCBI Taxonomy" id="1314788"/>
    <lineage>
        <taxon>Eukaryota</taxon>
        <taxon>Fungi</taxon>
        <taxon>Dikarya</taxon>
        <taxon>Ascomycota</taxon>
        <taxon>Pezizomycotina</taxon>
        <taxon>Dothideomycetes</taxon>
        <taxon>Pleosporomycetidae</taxon>
        <taxon>Pleosporales</taxon>
        <taxon>Lophiostomataceae</taxon>
        <taxon>Lophiostoma</taxon>
    </lineage>
</organism>
<proteinExistence type="predicted"/>
<dbReference type="Gene3D" id="3.40.50.1820">
    <property type="entry name" value="alpha/beta hydrolase"/>
    <property type="match status" value="1"/>
</dbReference>
<evidence type="ECO:0000259" key="2">
    <source>
        <dbReference type="Pfam" id="PF07859"/>
    </source>
</evidence>
<dbReference type="InterPro" id="IPR029058">
    <property type="entry name" value="AB_hydrolase_fold"/>
</dbReference>
<gene>
    <name evidence="3" type="ORF">K491DRAFT_682423</name>
</gene>
<protein>
    <submittedName>
        <fullName evidence="3">Alpha/beta-hydrolase</fullName>
    </submittedName>
</protein>
<dbReference type="OrthoDB" id="2152029at2759"/>
<evidence type="ECO:0000256" key="1">
    <source>
        <dbReference type="ARBA" id="ARBA00022801"/>
    </source>
</evidence>
<dbReference type="InterPro" id="IPR013094">
    <property type="entry name" value="AB_hydrolase_3"/>
</dbReference>
<dbReference type="SUPFAM" id="SSF53474">
    <property type="entry name" value="alpha/beta-Hydrolases"/>
    <property type="match status" value="1"/>
</dbReference>
<keyword evidence="1 3" id="KW-0378">Hydrolase</keyword>
<dbReference type="Pfam" id="PF07859">
    <property type="entry name" value="Abhydrolase_3"/>
    <property type="match status" value="1"/>
</dbReference>
<dbReference type="EMBL" id="MU004434">
    <property type="protein sequence ID" value="KAF2651109.1"/>
    <property type="molecule type" value="Genomic_DNA"/>
</dbReference>
<keyword evidence="4" id="KW-1185">Reference proteome</keyword>
<reference evidence="3" key="1">
    <citation type="journal article" date="2020" name="Stud. Mycol.">
        <title>101 Dothideomycetes genomes: a test case for predicting lifestyles and emergence of pathogens.</title>
        <authorList>
            <person name="Haridas S."/>
            <person name="Albert R."/>
            <person name="Binder M."/>
            <person name="Bloem J."/>
            <person name="Labutti K."/>
            <person name="Salamov A."/>
            <person name="Andreopoulos B."/>
            <person name="Baker S."/>
            <person name="Barry K."/>
            <person name="Bills G."/>
            <person name="Bluhm B."/>
            <person name="Cannon C."/>
            <person name="Castanera R."/>
            <person name="Culley D."/>
            <person name="Daum C."/>
            <person name="Ezra D."/>
            <person name="Gonzalez J."/>
            <person name="Henrissat B."/>
            <person name="Kuo A."/>
            <person name="Liang C."/>
            <person name="Lipzen A."/>
            <person name="Lutzoni F."/>
            <person name="Magnuson J."/>
            <person name="Mondo S."/>
            <person name="Nolan M."/>
            <person name="Ohm R."/>
            <person name="Pangilinan J."/>
            <person name="Park H.-J."/>
            <person name="Ramirez L."/>
            <person name="Alfaro M."/>
            <person name="Sun H."/>
            <person name="Tritt A."/>
            <person name="Yoshinaga Y."/>
            <person name="Zwiers L.-H."/>
            <person name="Turgeon B."/>
            <person name="Goodwin S."/>
            <person name="Spatafora J."/>
            <person name="Crous P."/>
            <person name="Grigoriev I."/>
        </authorList>
    </citation>
    <scope>NUCLEOTIDE SEQUENCE</scope>
    <source>
        <strain evidence="3">CBS 122681</strain>
    </source>
</reference>
<accession>A0A6A6STU7</accession>
<dbReference type="Proteomes" id="UP000799324">
    <property type="component" value="Unassembled WGS sequence"/>
</dbReference>
<dbReference type="InterPro" id="IPR050300">
    <property type="entry name" value="GDXG_lipolytic_enzyme"/>
</dbReference>
<evidence type="ECO:0000313" key="4">
    <source>
        <dbReference type="Proteomes" id="UP000799324"/>
    </source>
</evidence>
<name>A0A6A6STU7_9PLEO</name>
<dbReference type="PANTHER" id="PTHR48081:SF31">
    <property type="entry name" value="STERYL ACETYL HYDROLASE MUG81-RELATED"/>
    <property type="match status" value="1"/>
</dbReference>